<evidence type="ECO:0000313" key="3">
    <source>
        <dbReference type="Proteomes" id="UP001519460"/>
    </source>
</evidence>
<keyword evidence="1" id="KW-0812">Transmembrane</keyword>
<proteinExistence type="predicted"/>
<feature type="transmembrane region" description="Helical" evidence="1">
    <location>
        <begin position="218"/>
        <end position="236"/>
    </location>
</feature>
<feature type="transmembrane region" description="Helical" evidence="1">
    <location>
        <begin position="20"/>
        <end position="39"/>
    </location>
</feature>
<comment type="caution">
    <text evidence="2">The sequence shown here is derived from an EMBL/GenBank/DDBJ whole genome shotgun (WGS) entry which is preliminary data.</text>
</comment>
<organism evidence="2 3">
    <name type="scientific">Batillaria attramentaria</name>
    <dbReference type="NCBI Taxonomy" id="370345"/>
    <lineage>
        <taxon>Eukaryota</taxon>
        <taxon>Metazoa</taxon>
        <taxon>Spiralia</taxon>
        <taxon>Lophotrochozoa</taxon>
        <taxon>Mollusca</taxon>
        <taxon>Gastropoda</taxon>
        <taxon>Caenogastropoda</taxon>
        <taxon>Sorbeoconcha</taxon>
        <taxon>Cerithioidea</taxon>
        <taxon>Batillariidae</taxon>
        <taxon>Batillaria</taxon>
    </lineage>
</organism>
<evidence type="ECO:0000256" key="1">
    <source>
        <dbReference type="SAM" id="Phobius"/>
    </source>
</evidence>
<feature type="transmembrane region" description="Helical" evidence="1">
    <location>
        <begin position="79"/>
        <end position="98"/>
    </location>
</feature>
<feature type="transmembrane region" description="Helical" evidence="1">
    <location>
        <begin position="110"/>
        <end position="131"/>
    </location>
</feature>
<evidence type="ECO:0000313" key="2">
    <source>
        <dbReference type="EMBL" id="KAK7488596.1"/>
    </source>
</evidence>
<keyword evidence="1" id="KW-1133">Transmembrane helix</keyword>
<reference evidence="2 3" key="1">
    <citation type="journal article" date="2023" name="Sci. Data">
        <title>Genome assembly of the Korean intertidal mud-creeper Batillaria attramentaria.</title>
        <authorList>
            <person name="Patra A.K."/>
            <person name="Ho P.T."/>
            <person name="Jun S."/>
            <person name="Lee S.J."/>
            <person name="Kim Y."/>
            <person name="Won Y.J."/>
        </authorList>
    </citation>
    <scope>NUCLEOTIDE SEQUENCE [LARGE SCALE GENOMIC DNA]</scope>
    <source>
        <strain evidence="2">Wonlab-2016</strain>
    </source>
</reference>
<keyword evidence="1" id="KW-0472">Membrane</keyword>
<feature type="transmembrane region" description="Helical" evidence="1">
    <location>
        <begin position="143"/>
        <end position="159"/>
    </location>
</feature>
<protein>
    <submittedName>
        <fullName evidence="2">Uncharacterized protein</fullName>
    </submittedName>
</protein>
<feature type="transmembrane region" description="Helical" evidence="1">
    <location>
        <begin position="191"/>
        <end position="211"/>
    </location>
</feature>
<dbReference type="InterPro" id="IPR028066">
    <property type="entry name" value="TMEM187"/>
</dbReference>
<dbReference type="PANTHER" id="PTHR15066">
    <property type="entry name" value="TRANSMEMBRANE PROTEIN 187"/>
    <property type="match status" value="1"/>
</dbReference>
<name>A0ABD0KNA3_9CAEN</name>
<sequence length="293" mass="33195">MSAISASKERYEPVLKPPLVALLQALCTVVPLTLALMLLSSSSLFSSVTVELGLQHYAERRPAWLNWLPEQLPMPLNTAVNMGYILCGIYWCFFIAEANRMGFVKCREAFLFYVFNIMSCVYGFVQGYRIIVQSHASAVMDQWYTLPFFMLVFVTLRSFRKGWSTLPFVVLMFASVVSYSLTLLTNVGFEIALGCHILVAVTEAVLMLLRYPSEDSQLYFILGALSCAGFVGLKLLDLELPKFHWFFTYISGHFLSKISDILQIHFTNEFFFAMIFSVHVGEADFSSFKLKSG</sequence>
<accession>A0ABD0KNA3</accession>
<dbReference type="PANTHER" id="PTHR15066:SF0">
    <property type="entry name" value="TRANSMEMBRANE PROTEIN 187"/>
    <property type="match status" value="1"/>
</dbReference>
<feature type="transmembrane region" description="Helical" evidence="1">
    <location>
        <begin position="166"/>
        <end position="185"/>
    </location>
</feature>
<keyword evidence="3" id="KW-1185">Reference proteome</keyword>
<gene>
    <name evidence="2" type="ORF">BaRGS_00020213</name>
</gene>
<dbReference type="EMBL" id="JACVVK020000149">
    <property type="protein sequence ID" value="KAK7488596.1"/>
    <property type="molecule type" value="Genomic_DNA"/>
</dbReference>
<dbReference type="AlphaFoldDB" id="A0ABD0KNA3"/>
<dbReference type="Pfam" id="PF15100">
    <property type="entry name" value="TMEM187"/>
    <property type="match status" value="1"/>
</dbReference>
<dbReference type="Proteomes" id="UP001519460">
    <property type="component" value="Unassembled WGS sequence"/>
</dbReference>